<sequence length="382" mass="42814">MTKIRVAILYASVGTGHKTAAKALAKWFGTVSPDVEVLCLDTLSFYSPIVRGIYTRSYLELVRKMPQLWGYFYDTMDNPSARDGVLATLAELTEKVNTASLLDELENFAPHAVLFTHFFGSQVVLDKFKDRIPVCYVNTDFLSHVFHRNPAFYAWFVASEETLEQCLADDLEPERIFLTGIPVDPIYSSPPSKEEGRVKLGIDSKASHILVMGGGIGVGPIEEVLVSLYKDTDALITVICGNNEKLFQKLSSQWEDISRVEVKGFVDNIIDYYASSDLVFMKPGGLSTSELLCMGKPIILTDPIPGQEQRNSDYLLDRQAARVLFEYRRAASKANMILSSFQEMKRLSETAKKISRPFAGRDIALKTLEIVKRNKIKVNKSQ</sequence>
<protein>
    <submittedName>
        <fullName evidence="6">Monogalactosyldiacylglycerol synthase</fullName>
    </submittedName>
</protein>
<dbReference type="Pfam" id="PF06925">
    <property type="entry name" value="MGDG_synth"/>
    <property type="match status" value="1"/>
</dbReference>
<name>G7V9D4_THELD</name>
<dbReference type="Pfam" id="PF00534">
    <property type="entry name" value="Glycos_transf_1"/>
    <property type="match status" value="1"/>
</dbReference>
<keyword evidence="7" id="KW-1185">Reference proteome</keyword>
<keyword evidence="2" id="KW-0328">Glycosyltransferase</keyword>
<dbReference type="GO" id="GO:0009247">
    <property type="term" value="P:glycolipid biosynthetic process"/>
    <property type="evidence" value="ECO:0007669"/>
    <property type="project" value="InterPro"/>
</dbReference>
<dbReference type="AlphaFoldDB" id="G7V9D4"/>
<evidence type="ECO:0000313" key="6">
    <source>
        <dbReference type="EMBL" id="AER67594.1"/>
    </source>
</evidence>
<comment type="similarity">
    <text evidence="1">Belongs to the glycosyltransferase 28 family.</text>
</comment>
<dbReference type="PANTHER" id="PTHR43025">
    <property type="entry name" value="MONOGALACTOSYLDIACYLGLYCEROL SYNTHASE"/>
    <property type="match status" value="1"/>
</dbReference>
<reference evidence="6 7" key="2">
    <citation type="journal article" date="2012" name="Stand. Genomic Sci.">
        <title>Genome sequence of the moderately thermophilic, amino-acid-degrading and sulfur-reducing bacterium Thermovirga lienii type strain (Cas60314(T)).</title>
        <authorList>
            <person name="Goker M."/>
            <person name="Saunders E."/>
            <person name="Lapidus A."/>
            <person name="Nolan M."/>
            <person name="Lucas S."/>
            <person name="Hammon N."/>
            <person name="Deshpande S."/>
            <person name="Cheng J.F."/>
            <person name="Han C."/>
            <person name="Tapia R."/>
            <person name="Goodwin L.A."/>
            <person name="Pitluck S."/>
            <person name="Liolios K."/>
            <person name="Mavromatis K."/>
            <person name="Pagani I."/>
            <person name="Ivanova N."/>
            <person name="Mikhailova N."/>
            <person name="Pati A."/>
            <person name="Chen A."/>
            <person name="Palaniappan K."/>
            <person name="Land M."/>
            <person name="Chang Y.J."/>
            <person name="Jeffries C.D."/>
            <person name="Brambilla E.M."/>
            <person name="Rohde M."/>
            <person name="Spring S."/>
            <person name="Detter J.C."/>
            <person name="Woyke T."/>
            <person name="Bristow J."/>
            <person name="Eisen J.A."/>
            <person name="Markowitz V."/>
            <person name="Hugenholtz P."/>
            <person name="Kyrpides N.C."/>
            <person name="Klenk H.P."/>
        </authorList>
    </citation>
    <scope>NUCLEOTIDE SEQUENCE [LARGE SCALE GENOMIC DNA]</scope>
    <source>
        <strain evidence="7">ATCC BAA-1197 / DSM 17291 / Cas60314</strain>
    </source>
</reference>
<feature type="domain" description="Diacylglycerol glucosyltransferase N-terminal" evidence="5">
    <location>
        <begin position="17"/>
        <end position="183"/>
    </location>
</feature>
<evidence type="ECO:0000313" key="7">
    <source>
        <dbReference type="Proteomes" id="UP000005868"/>
    </source>
</evidence>
<dbReference type="STRING" id="580340.Tlie_1885"/>
<organism evidence="6 7">
    <name type="scientific">Thermovirga lienii (strain ATCC BAA-1197 / DSM 17291 / Cas60314)</name>
    <dbReference type="NCBI Taxonomy" id="580340"/>
    <lineage>
        <taxon>Bacteria</taxon>
        <taxon>Thermotogati</taxon>
        <taxon>Synergistota</taxon>
        <taxon>Synergistia</taxon>
        <taxon>Synergistales</taxon>
        <taxon>Thermovirgaceae</taxon>
        <taxon>Thermovirga</taxon>
    </lineage>
</organism>
<dbReference type="HOGENOM" id="CLU_028367_0_1_0"/>
<dbReference type="OrthoDB" id="9815663at2"/>
<dbReference type="Gene3D" id="3.40.50.2000">
    <property type="entry name" value="Glycogen Phosphorylase B"/>
    <property type="match status" value="1"/>
</dbReference>
<evidence type="ECO:0000256" key="2">
    <source>
        <dbReference type="ARBA" id="ARBA00022676"/>
    </source>
</evidence>
<dbReference type="InterPro" id="IPR009695">
    <property type="entry name" value="Diacylglyc_glucosyltr_N"/>
</dbReference>
<accession>G7V9D4</accession>
<proteinExistence type="inferred from homology"/>
<dbReference type="SUPFAM" id="SSF53756">
    <property type="entry name" value="UDP-Glycosyltransferase/glycogen phosphorylase"/>
    <property type="match status" value="1"/>
</dbReference>
<dbReference type="PANTHER" id="PTHR43025:SF3">
    <property type="entry name" value="MONOGALACTOSYLDIACYLGLYCEROL SYNTHASE 1, CHLOROPLASTIC"/>
    <property type="match status" value="1"/>
</dbReference>
<dbReference type="Proteomes" id="UP000005868">
    <property type="component" value="Chromosome"/>
</dbReference>
<evidence type="ECO:0000256" key="3">
    <source>
        <dbReference type="ARBA" id="ARBA00022679"/>
    </source>
</evidence>
<keyword evidence="3" id="KW-0808">Transferase</keyword>
<dbReference type="KEGG" id="tli:Tlie_1885"/>
<gene>
    <name evidence="6" type="ordered locus">Tlie_1885</name>
</gene>
<reference evidence="7" key="1">
    <citation type="submission" date="2011-10" db="EMBL/GenBank/DDBJ databases">
        <title>The complete genome of chromosome of Thermovirga lienii DSM 17291.</title>
        <authorList>
            <consortium name="US DOE Joint Genome Institute (JGI-PGF)"/>
            <person name="Lucas S."/>
            <person name="Copeland A."/>
            <person name="Lapidus A."/>
            <person name="Glavina del Rio T."/>
            <person name="Dalin E."/>
            <person name="Tice H."/>
            <person name="Bruce D."/>
            <person name="Goodwin L."/>
            <person name="Pitluck S."/>
            <person name="Peters L."/>
            <person name="Mikhailova N."/>
            <person name="Saunders E."/>
            <person name="Kyrpides N."/>
            <person name="Mavromatis K."/>
            <person name="Ivanova N."/>
            <person name="Last F.I."/>
            <person name="Brettin T."/>
            <person name="Detter J.C."/>
            <person name="Han C."/>
            <person name="Larimer F."/>
            <person name="Land M."/>
            <person name="Hauser L."/>
            <person name="Markowitz V."/>
            <person name="Cheng J.-F."/>
            <person name="Hugenholtz P."/>
            <person name="Woyke T."/>
            <person name="Wu D."/>
            <person name="Spring S."/>
            <person name="Schroeder M."/>
            <person name="Brambilla E.-M."/>
            <person name="Klenk H.-P."/>
            <person name="Eisen J.A."/>
        </authorList>
    </citation>
    <scope>NUCLEOTIDE SEQUENCE [LARGE SCALE GENOMIC DNA]</scope>
    <source>
        <strain evidence="7">ATCC BAA-1197 / DSM 17291 / Cas60314</strain>
    </source>
</reference>
<dbReference type="GO" id="GO:0016758">
    <property type="term" value="F:hexosyltransferase activity"/>
    <property type="evidence" value="ECO:0007669"/>
    <property type="project" value="InterPro"/>
</dbReference>
<dbReference type="EMBL" id="CP003096">
    <property type="protein sequence ID" value="AER67594.1"/>
    <property type="molecule type" value="Genomic_DNA"/>
</dbReference>
<evidence type="ECO:0000259" key="4">
    <source>
        <dbReference type="Pfam" id="PF00534"/>
    </source>
</evidence>
<dbReference type="InterPro" id="IPR050519">
    <property type="entry name" value="Glycosyltransf_28_UgtP"/>
</dbReference>
<evidence type="ECO:0000259" key="5">
    <source>
        <dbReference type="Pfam" id="PF06925"/>
    </source>
</evidence>
<evidence type="ECO:0000256" key="1">
    <source>
        <dbReference type="ARBA" id="ARBA00006962"/>
    </source>
</evidence>
<dbReference type="GO" id="GO:0016020">
    <property type="term" value="C:membrane"/>
    <property type="evidence" value="ECO:0007669"/>
    <property type="project" value="GOC"/>
</dbReference>
<dbReference type="InterPro" id="IPR001296">
    <property type="entry name" value="Glyco_trans_1"/>
</dbReference>
<dbReference type="eggNOG" id="COG0707">
    <property type="taxonomic scope" value="Bacteria"/>
</dbReference>
<feature type="domain" description="Glycosyl transferase family 1" evidence="4">
    <location>
        <begin position="228"/>
        <end position="352"/>
    </location>
</feature>